<feature type="chain" id="PRO_5043816211" evidence="1">
    <location>
        <begin position="26"/>
        <end position="126"/>
    </location>
</feature>
<feature type="signal peptide" evidence="1">
    <location>
        <begin position="1"/>
        <end position="25"/>
    </location>
</feature>
<organism evidence="2">
    <name type="scientific">Streptomyces sp. NBC_00003</name>
    <dbReference type="NCBI Taxonomy" id="2903608"/>
    <lineage>
        <taxon>Bacteria</taxon>
        <taxon>Bacillati</taxon>
        <taxon>Actinomycetota</taxon>
        <taxon>Actinomycetes</taxon>
        <taxon>Kitasatosporales</taxon>
        <taxon>Streptomycetaceae</taxon>
        <taxon>Streptomyces</taxon>
    </lineage>
</organism>
<proteinExistence type="predicted"/>
<name>A0AAU2UZ06_9ACTN</name>
<accession>A0AAU2UZ06</accession>
<keyword evidence="1" id="KW-0732">Signal</keyword>
<sequence length="126" mass="12426">MIKKVLTGAVFATAAAMAVAAPASAHTTEKKAPNAHDSIRAARAVSGTTVSATGATGFGTRNGDTAIAGESGGILNTYGASLINVDLRCAVPLPEGEGIGGHGLGSPKAACNLAPVDQYQAPQKLL</sequence>
<reference evidence="2" key="1">
    <citation type="submission" date="2022-10" db="EMBL/GenBank/DDBJ databases">
        <title>The complete genomes of actinobacterial strains from the NBC collection.</title>
        <authorList>
            <person name="Joergensen T.S."/>
            <person name="Alvarez Arevalo M."/>
            <person name="Sterndorff E.B."/>
            <person name="Faurdal D."/>
            <person name="Vuksanovic O."/>
            <person name="Mourched A.-S."/>
            <person name="Charusanti P."/>
            <person name="Shaw S."/>
            <person name="Blin K."/>
            <person name="Weber T."/>
        </authorList>
    </citation>
    <scope>NUCLEOTIDE SEQUENCE</scope>
    <source>
        <strain evidence="2">NBC_00003</strain>
    </source>
</reference>
<gene>
    <name evidence="2" type="ORF">OG549_07095</name>
</gene>
<protein>
    <submittedName>
        <fullName evidence="2">Uncharacterized protein</fullName>
    </submittedName>
</protein>
<evidence type="ECO:0000256" key="1">
    <source>
        <dbReference type="SAM" id="SignalP"/>
    </source>
</evidence>
<dbReference type="AlphaFoldDB" id="A0AAU2UZ06"/>
<evidence type="ECO:0000313" key="2">
    <source>
        <dbReference type="EMBL" id="WTW60421.1"/>
    </source>
</evidence>
<dbReference type="EMBL" id="CP108318">
    <property type="protein sequence ID" value="WTW60421.1"/>
    <property type="molecule type" value="Genomic_DNA"/>
</dbReference>